<evidence type="ECO:0000259" key="1">
    <source>
        <dbReference type="Pfam" id="PF05347"/>
    </source>
</evidence>
<organism evidence="2 3">
    <name type="scientific">Trichodelitschia bisporula</name>
    <dbReference type="NCBI Taxonomy" id="703511"/>
    <lineage>
        <taxon>Eukaryota</taxon>
        <taxon>Fungi</taxon>
        <taxon>Dikarya</taxon>
        <taxon>Ascomycota</taxon>
        <taxon>Pezizomycotina</taxon>
        <taxon>Dothideomycetes</taxon>
        <taxon>Dothideomycetes incertae sedis</taxon>
        <taxon>Phaeotrichales</taxon>
        <taxon>Phaeotrichaceae</taxon>
        <taxon>Trichodelitschia</taxon>
    </lineage>
</organism>
<accession>A0A6G1I007</accession>
<name>A0A6G1I007_9PEZI</name>
<protein>
    <recommendedName>
        <fullName evidence="1">Complex 1 LYR protein domain-containing protein</fullName>
    </recommendedName>
</protein>
<evidence type="ECO:0000313" key="3">
    <source>
        <dbReference type="Proteomes" id="UP000799640"/>
    </source>
</evidence>
<dbReference type="OrthoDB" id="3925971at2759"/>
<feature type="non-terminal residue" evidence="2">
    <location>
        <position position="258"/>
    </location>
</feature>
<dbReference type="Proteomes" id="UP000799640">
    <property type="component" value="Unassembled WGS sequence"/>
</dbReference>
<gene>
    <name evidence="2" type="ORF">EJ06DRAFT_465476</name>
</gene>
<dbReference type="AlphaFoldDB" id="A0A6G1I007"/>
<dbReference type="Pfam" id="PF05347">
    <property type="entry name" value="Complex1_LYR"/>
    <property type="match status" value="1"/>
</dbReference>
<feature type="domain" description="Complex 1 LYR protein" evidence="1">
    <location>
        <begin position="3"/>
        <end position="59"/>
    </location>
</feature>
<dbReference type="EMBL" id="ML996693">
    <property type="protein sequence ID" value="KAF2401315.1"/>
    <property type="molecule type" value="Genomic_DNA"/>
</dbReference>
<reference evidence="2" key="1">
    <citation type="journal article" date="2020" name="Stud. Mycol.">
        <title>101 Dothideomycetes genomes: a test case for predicting lifestyles and emergence of pathogens.</title>
        <authorList>
            <person name="Haridas S."/>
            <person name="Albert R."/>
            <person name="Binder M."/>
            <person name="Bloem J."/>
            <person name="Labutti K."/>
            <person name="Salamov A."/>
            <person name="Andreopoulos B."/>
            <person name="Baker S."/>
            <person name="Barry K."/>
            <person name="Bills G."/>
            <person name="Bluhm B."/>
            <person name="Cannon C."/>
            <person name="Castanera R."/>
            <person name="Culley D."/>
            <person name="Daum C."/>
            <person name="Ezra D."/>
            <person name="Gonzalez J."/>
            <person name="Henrissat B."/>
            <person name="Kuo A."/>
            <person name="Liang C."/>
            <person name="Lipzen A."/>
            <person name="Lutzoni F."/>
            <person name="Magnuson J."/>
            <person name="Mondo S."/>
            <person name="Nolan M."/>
            <person name="Ohm R."/>
            <person name="Pangilinan J."/>
            <person name="Park H.-J."/>
            <person name="Ramirez L."/>
            <person name="Alfaro M."/>
            <person name="Sun H."/>
            <person name="Tritt A."/>
            <person name="Yoshinaga Y."/>
            <person name="Zwiers L.-H."/>
            <person name="Turgeon B."/>
            <person name="Goodwin S."/>
            <person name="Spatafora J."/>
            <person name="Crous P."/>
            <person name="Grigoriev I."/>
        </authorList>
    </citation>
    <scope>NUCLEOTIDE SEQUENCE</scope>
    <source>
        <strain evidence="2">CBS 262.69</strain>
    </source>
</reference>
<proteinExistence type="predicted"/>
<dbReference type="InterPro" id="IPR008011">
    <property type="entry name" value="Complex1_LYR_dom"/>
</dbReference>
<keyword evidence="3" id="KW-1185">Reference proteome</keyword>
<feature type="non-terminal residue" evidence="2">
    <location>
        <position position="1"/>
    </location>
</feature>
<evidence type="ECO:0000313" key="2">
    <source>
        <dbReference type="EMBL" id="KAF2401315.1"/>
    </source>
</evidence>
<sequence>IAVKALYRALLTQCESVPLREEQRDALRNIVRNRFKANIHLVSPRLLRLSLHAGYTALDRLDASVAGHFPSTMYITRLLGKTPRQLTAPPEPKVREKKLYPDSVLPPPEYKFFNRFPRPTVEGIRRVPRMISANQVPFIRWKKPQPRNVSRIIRWEIDNRRKETDRRHNLHDYYISITEHEDKWDSILEREFRIKNSREERAWCSVPQQQLREVNLASAHKAAEMEERVKKYQAVVDAEAALAEKERNERKQAARKRR</sequence>